<evidence type="ECO:0000259" key="1">
    <source>
        <dbReference type="Pfam" id="PF12867"/>
    </source>
</evidence>
<dbReference type="AlphaFoldDB" id="A0A3D8Y6Q3"/>
<dbReference type="InterPro" id="IPR024775">
    <property type="entry name" value="DinB-like"/>
</dbReference>
<dbReference type="Gene3D" id="1.20.120.450">
    <property type="entry name" value="dinb family like domain"/>
    <property type="match status" value="1"/>
</dbReference>
<sequence length="172" mass="19939">MTDRKFPIGPFVLKHTYTREELENIILSISSAPSEYRQLVANLQEETLLKGYREGSWNIRQLIHHVADIALLHYFRMKKVITEPGSDMALINMDAWASTTDSLHGPVEDSLTMFESITKRYVILINSLSEDEKALTYFHPVRQILLDQRQATAMSAWHVWHHLAHIRLAIED</sequence>
<feature type="domain" description="DinB-like" evidence="1">
    <location>
        <begin position="32"/>
        <end position="166"/>
    </location>
</feature>
<name>A0A3D8Y6Q3_9BACT</name>
<dbReference type="OrthoDB" id="9796039at2"/>
<dbReference type="EMBL" id="QNUL01000020">
    <property type="protein sequence ID" value="REA58516.1"/>
    <property type="molecule type" value="Genomic_DNA"/>
</dbReference>
<comment type="caution">
    <text evidence="2">The sequence shown here is derived from an EMBL/GenBank/DDBJ whole genome shotgun (WGS) entry which is preliminary data.</text>
</comment>
<dbReference type="Proteomes" id="UP000256373">
    <property type="component" value="Unassembled WGS sequence"/>
</dbReference>
<organism evidence="2 3">
    <name type="scientific">Dyadobacter luteus</name>
    <dbReference type="NCBI Taxonomy" id="2259619"/>
    <lineage>
        <taxon>Bacteria</taxon>
        <taxon>Pseudomonadati</taxon>
        <taxon>Bacteroidota</taxon>
        <taxon>Cytophagia</taxon>
        <taxon>Cytophagales</taxon>
        <taxon>Spirosomataceae</taxon>
        <taxon>Dyadobacter</taxon>
    </lineage>
</organism>
<reference evidence="2 3" key="1">
    <citation type="submission" date="2018-07" db="EMBL/GenBank/DDBJ databases">
        <title>Dyadobacter roseus sp. nov., isolated from rose rhizosphere soil.</title>
        <authorList>
            <person name="Chen L."/>
        </authorList>
    </citation>
    <scope>NUCLEOTIDE SEQUENCE [LARGE SCALE GENOMIC DNA]</scope>
    <source>
        <strain evidence="2 3">RS19</strain>
    </source>
</reference>
<dbReference type="Pfam" id="PF12867">
    <property type="entry name" value="DinB_2"/>
    <property type="match status" value="1"/>
</dbReference>
<dbReference type="RefSeq" id="WP_115832850.1">
    <property type="nucleotide sequence ID" value="NZ_QNUL01000020.1"/>
</dbReference>
<dbReference type="SUPFAM" id="SSF109854">
    <property type="entry name" value="DinB/YfiT-like putative metalloenzymes"/>
    <property type="match status" value="1"/>
</dbReference>
<dbReference type="InterPro" id="IPR034660">
    <property type="entry name" value="DinB/YfiT-like"/>
</dbReference>
<evidence type="ECO:0000313" key="3">
    <source>
        <dbReference type="Proteomes" id="UP000256373"/>
    </source>
</evidence>
<keyword evidence="3" id="KW-1185">Reference proteome</keyword>
<accession>A0A3D8Y6Q3</accession>
<evidence type="ECO:0000313" key="2">
    <source>
        <dbReference type="EMBL" id="REA58516.1"/>
    </source>
</evidence>
<proteinExistence type="predicted"/>
<protein>
    <recommendedName>
        <fullName evidence="1">DinB-like domain-containing protein</fullName>
    </recommendedName>
</protein>
<gene>
    <name evidence="2" type="ORF">DSL64_20740</name>
</gene>